<evidence type="ECO:0000256" key="6">
    <source>
        <dbReference type="ARBA" id="ARBA00023136"/>
    </source>
</evidence>
<feature type="transmembrane region" description="Helical" evidence="8">
    <location>
        <begin position="305"/>
        <end position="324"/>
    </location>
</feature>
<dbReference type="AlphaFoldDB" id="A0A076ELE9"/>
<dbReference type="CDD" id="cd17369">
    <property type="entry name" value="MFS_ShiA_like"/>
    <property type="match status" value="1"/>
</dbReference>
<dbReference type="eggNOG" id="COG0477">
    <property type="taxonomic scope" value="Bacteria"/>
</dbReference>
<dbReference type="EMBL" id="CP008947">
    <property type="protein sequence ID" value="AII06960.1"/>
    <property type="molecule type" value="Genomic_DNA"/>
</dbReference>
<evidence type="ECO:0000256" key="7">
    <source>
        <dbReference type="SAM" id="MobiDB-lite"/>
    </source>
</evidence>
<dbReference type="Pfam" id="PF07690">
    <property type="entry name" value="MFS_1"/>
    <property type="match status" value="1"/>
</dbReference>
<protein>
    <submittedName>
        <fullName evidence="10">MFS transporter</fullName>
    </submittedName>
</protein>
<evidence type="ECO:0000256" key="2">
    <source>
        <dbReference type="ARBA" id="ARBA00022448"/>
    </source>
</evidence>
<dbReference type="InterPro" id="IPR005828">
    <property type="entry name" value="MFS_sugar_transport-like"/>
</dbReference>
<dbReference type="InterPro" id="IPR005829">
    <property type="entry name" value="Sugar_transporter_CS"/>
</dbReference>
<feature type="transmembrane region" description="Helical" evidence="8">
    <location>
        <begin position="56"/>
        <end position="79"/>
    </location>
</feature>
<dbReference type="InterPro" id="IPR020846">
    <property type="entry name" value="MFS_dom"/>
</dbReference>
<dbReference type="Gene3D" id="1.20.1250.20">
    <property type="entry name" value="MFS general substrate transporter like domains"/>
    <property type="match status" value="2"/>
</dbReference>
<evidence type="ECO:0000313" key="10">
    <source>
        <dbReference type="EMBL" id="AII06960.1"/>
    </source>
</evidence>
<dbReference type="RefSeq" id="WP_128640276.1">
    <property type="nucleotide sequence ID" value="NZ_CP008947.1"/>
</dbReference>
<dbReference type="InterPro" id="IPR036259">
    <property type="entry name" value="MFS_trans_sf"/>
</dbReference>
<evidence type="ECO:0000256" key="3">
    <source>
        <dbReference type="ARBA" id="ARBA00022475"/>
    </source>
</evidence>
<feature type="region of interest" description="Disordered" evidence="7">
    <location>
        <begin position="1"/>
        <end position="32"/>
    </location>
</feature>
<proteinExistence type="predicted"/>
<dbReference type="GO" id="GO:0005886">
    <property type="term" value="C:plasma membrane"/>
    <property type="evidence" value="ECO:0007669"/>
    <property type="project" value="UniProtKB-SubCell"/>
</dbReference>
<name>A0A076ELE9_RHOOP</name>
<keyword evidence="3" id="KW-1003">Cell membrane</keyword>
<reference evidence="10 11" key="1">
    <citation type="submission" date="2014-07" db="EMBL/GenBank/DDBJ databases">
        <title>Genome Sequence of Rhodococcus opacus Strain R7, a Biodegrader of Mono- and Polycyclic Aromatic Hydrocarbons.</title>
        <authorList>
            <person name="Di Gennaro P."/>
            <person name="Zampolli J."/>
            <person name="Presti I."/>
            <person name="Cappelletti M."/>
            <person name="D'Ursi P."/>
            <person name="Orro A."/>
            <person name="Mezzelani A."/>
            <person name="Milanesi L."/>
        </authorList>
    </citation>
    <scope>NUCLEOTIDE SEQUENCE [LARGE SCALE GENOMIC DNA]</scope>
    <source>
        <strain evidence="10 11">R7</strain>
    </source>
</reference>
<feature type="transmembrane region" description="Helical" evidence="8">
    <location>
        <begin position="113"/>
        <end position="132"/>
    </location>
</feature>
<feature type="transmembrane region" description="Helical" evidence="8">
    <location>
        <begin position="213"/>
        <end position="234"/>
    </location>
</feature>
<evidence type="ECO:0000256" key="8">
    <source>
        <dbReference type="SAM" id="Phobius"/>
    </source>
</evidence>
<feature type="domain" description="Major facilitator superfamily (MFS) profile" evidence="9">
    <location>
        <begin position="41"/>
        <end position="451"/>
    </location>
</feature>
<dbReference type="InterPro" id="IPR011701">
    <property type="entry name" value="MFS"/>
</dbReference>
<evidence type="ECO:0000259" key="9">
    <source>
        <dbReference type="PROSITE" id="PS50850"/>
    </source>
</evidence>
<evidence type="ECO:0000256" key="4">
    <source>
        <dbReference type="ARBA" id="ARBA00022692"/>
    </source>
</evidence>
<dbReference type="GO" id="GO:0022857">
    <property type="term" value="F:transmembrane transporter activity"/>
    <property type="evidence" value="ECO:0007669"/>
    <property type="project" value="InterPro"/>
</dbReference>
<keyword evidence="4 8" id="KW-0812">Transmembrane</keyword>
<feature type="transmembrane region" description="Helical" evidence="8">
    <location>
        <begin position="333"/>
        <end position="352"/>
    </location>
</feature>
<dbReference type="PROSITE" id="PS50850">
    <property type="entry name" value="MFS"/>
    <property type="match status" value="1"/>
</dbReference>
<feature type="transmembrane region" description="Helical" evidence="8">
    <location>
        <begin position="358"/>
        <end position="383"/>
    </location>
</feature>
<evidence type="ECO:0000256" key="5">
    <source>
        <dbReference type="ARBA" id="ARBA00022989"/>
    </source>
</evidence>
<evidence type="ECO:0000256" key="1">
    <source>
        <dbReference type="ARBA" id="ARBA00004651"/>
    </source>
</evidence>
<feature type="transmembrane region" description="Helical" evidence="8">
    <location>
        <begin position="179"/>
        <end position="201"/>
    </location>
</feature>
<feature type="transmembrane region" description="Helical" evidence="8">
    <location>
        <begin position="85"/>
        <end position="106"/>
    </location>
</feature>
<comment type="subcellular location">
    <subcellularLocation>
        <location evidence="1">Cell membrane</location>
        <topology evidence="1">Multi-pass membrane protein</topology>
    </subcellularLocation>
</comment>
<evidence type="ECO:0000313" key="11">
    <source>
        <dbReference type="Proteomes" id="UP000028488"/>
    </source>
</evidence>
<keyword evidence="5 8" id="KW-1133">Transmembrane helix</keyword>
<sequence>MSPESKIHVGADSKTPEGPSRSTPPARASDDPDYAANLKRATLASSIGSALEYYDFALYGLASALIFGQLFFPAMGASAALMASFGTYAVGFLARPVGGLFFGALGDRLGRKAVLMITIAIMGGASTLIGVLPTGAQVGIWAPIMLVALRLLQGFGAGAEQAGATTLMAEYSPTQRRGFFSALPFVGIMVGTLMASGVFAILGQIDRDLLLDWVWRVPFLASIFLIAVAVFIRLRMQESPTFIKLEKQDQISESPFRELIGSSMPSVLRGIGLRMAENGGSYIFQTLGISYVTTVVGVSKSIGPLAIACGAAIGMLVIPFSGALSDRFGRMRVYRFGAALQLVLAVPSWWLLSLGNPYLVVATLAVSYGIGVNVMLGAQCAALPELFGNRHRYIGVAVARETSAILAGGIAPFVGALLLSLLNNSWVPLAIYVLVLSVITFATTFVTPETRGRDLGLAWDAMADPVHGPEAVAFESKDRVDA</sequence>
<dbReference type="SUPFAM" id="SSF103473">
    <property type="entry name" value="MFS general substrate transporter"/>
    <property type="match status" value="1"/>
</dbReference>
<feature type="transmembrane region" description="Helical" evidence="8">
    <location>
        <begin position="404"/>
        <end position="423"/>
    </location>
</feature>
<feature type="compositionally biased region" description="Basic and acidic residues" evidence="7">
    <location>
        <begin position="1"/>
        <end position="15"/>
    </location>
</feature>
<dbReference type="Pfam" id="PF00083">
    <property type="entry name" value="Sugar_tr"/>
    <property type="match status" value="1"/>
</dbReference>
<organism evidence="10 11">
    <name type="scientific">Rhodococcus opacus</name>
    <name type="common">Nocardia opaca</name>
    <dbReference type="NCBI Taxonomy" id="37919"/>
    <lineage>
        <taxon>Bacteria</taxon>
        <taxon>Bacillati</taxon>
        <taxon>Actinomycetota</taxon>
        <taxon>Actinomycetes</taxon>
        <taxon>Mycobacteriales</taxon>
        <taxon>Nocardiaceae</taxon>
        <taxon>Rhodococcus</taxon>
    </lineage>
</organism>
<accession>A0A076ELE9</accession>
<dbReference type="Proteomes" id="UP000028488">
    <property type="component" value="Chromosome"/>
</dbReference>
<feature type="transmembrane region" description="Helical" evidence="8">
    <location>
        <begin position="138"/>
        <end position="158"/>
    </location>
</feature>
<feature type="transmembrane region" description="Helical" evidence="8">
    <location>
        <begin position="429"/>
        <end position="447"/>
    </location>
</feature>
<gene>
    <name evidence="10" type="ORF">EP51_20835</name>
</gene>
<dbReference type="PANTHER" id="PTHR43045">
    <property type="entry name" value="SHIKIMATE TRANSPORTER"/>
    <property type="match status" value="1"/>
</dbReference>
<dbReference type="PANTHER" id="PTHR43045:SF4">
    <property type="entry name" value="TRANSPORTER YDFJ-RELATED"/>
    <property type="match status" value="1"/>
</dbReference>
<keyword evidence="2" id="KW-0813">Transport</keyword>
<feature type="transmembrane region" description="Helical" evidence="8">
    <location>
        <begin position="279"/>
        <end position="299"/>
    </location>
</feature>
<dbReference type="PROSITE" id="PS00217">
    <property type="entry name" value="SUGAR_TRANSPORT_2"/>
    <property type="match status" value="1"/>
</dbReference>
<keyword evidence="6 8" id="KW-0472">Membrane</keyword>